<sequence length="278" mass="28786">MGQIAGSMKAGELTIAPGAQIFRPESTQASLEAAIAAAVAGNGDVILLKRGGIEVSSTVAFAKSGLRVIAVDDGMNPLARGEFNGIFAASGFTDGPAAKVTAPTSFDGVAFVSRDTGATFFDGAALLLGGDADANPFGVWLKNCRFPKWGLDNRFGISIEGSSDCLVEDCTFEGVGSALEAGIYLQGAMQNITIRNNVFRQCTAAVKCGTFTGSPDGPHLLMHGNFVEDGLVLDTDGNPGLGLIADNYSELVTGSSYDRAVATLQGVGWQFSGNHYKE</sequence>
<comment type="caution">
    <text evidence="2">The sequence shown here is derived from an EMBL/GenBank/DDBJ whole genome shotgun (WGS) entry which is preliminary data.</text>
</comment>
<dbReference type="InterPro" id="IPR011050">
    <property type="entry name" value="Pectin_lyase_fold/virulence"/>
</dbReference>
<dbReference type="Proteomes" id="UP000885680">
    <property type="component" value="Unassembled WGS sequence"/>
</dbReference>
<name>A0A9C9NDF1_9HYPH</name>
<evidence type="ECO:0000313" key="2">
    <source>
        <dbReference type="EMBL" id="HET99259.1"/>
    </source>
</evidence>
<feature type="domain" description="Right handed beta helix" evidence="1">
    <location>
        <begin position="141"/>
        <end position="205"/>
    </location>
</feature>
<evidence type="ECO:0000259" key="1">
    <source>
        <dbReference type="Pfam" id="PF13229"/>
    </source>
</evidence>
<dbReference type="EMBL" id="DRGN01000031">
    <property type="protein sequence ID" value="HET99259.1"/>
    <property type="molecule type" value="Genomic_DNA"/>
</dbReference>
<accession>A0A9C9NDF1</accession>
<dbReference type="InterPro" id="IPR039448">
    <property type="entry name" value="Beta_helix"/>
</dbReference>
<protein>
    <recommendedName>
        <fullName evidence="1">Right handed beta helix domain-containing protein</fullName>
    </recommendedName>
</protein>
<gene>
    <name evidence="2" type="ORF">ENH89_02555</name>
</gene>
<dbReference type="AlphaFoldDB" id="A0A9C9NDF1"/>
<evidence type="ECO:0000313" key="3">
    <source>
        <dbReference type="Proteomes" id="UP000885680"/>
    </source>
</evidence>
<reference evidence="2" key="1">
    <citation type="journal article" date="2020" name="mSystems">
        <title>Genome- and Community-Level Interaction Insights into Carbon Utilization and Element Cycling Functions of Hydrothermarchaeota in Hydrothermal Sediment.</title>
        <authorList>
            <person name="Zhou Z."/>
            <person name="Liu Y."/>
            <person name="Xu W."/>
            <person name="Pan J."/>
            <person name="Luo Z.H."/>
            <person name="Li M."/>
        </authorList>
    </citation>
    <scope>NUCLEOTIDE SEQUENCE</scope>
    <source>
        <strain evidence="2">HyVt-347</strain>
    </source>
</reference>
<dbReference type="Gene3D" id="2.160.20.10">
    <property type="entry name" value="Single-stranded right-handed beta-helix, Pectin lyase-like"/>
    <property type="match status" value="1"/>
</dbReference>
<organism evidence="2 3">
    <name type="scientific">Aurantimonas coralicida</name>
    <dbReference type="NCBI Taxonomy" id="182270"/>
    <lineage>
        <taxon>Bacteria</taxon>
        <taxon>Pseudomonadati</taxon>
        <taxon>Pseudomonadota</taxon>
        <taxon>Alphaproteobacteria</taxon>
        <taxon>Hyphomicrobiales</taxon>
        <taxon>Aurantimonadaceae</taxon>
        <taxon>Aurantimonas</taxon>
    </lineage>
</organism>
<dbReference type="SUPFAM" id="SSF51126">
    <property type="entry name" value="Pectin lyase-like"/>
    <property type="match status" value="1"/>
</dbReference>
<dbReference type="Pfam" id="PF13229">
    <property type="entry name" value="Beta_helix"/>
    <property type="match status" value="1"/>
</dbReference>
<proteinExistence type="predicted"/>
<dbReference type="InterPro" id="IPR012334">
    <property type="entry name" value="Pectin_lyas_fold"/>
</dbReference>